<protein>
    <submittedName>
        <fullName evidence="1">Phytoene desaturase 2</fullName>
    </submittedName>
</protein>
<evidence type="ECO:0000313" key="1">
    <source>
        <dbReference type="EMBL" id="QTZ19521.1"/>
    </source>
</evidence>
<sequence length="65" mass="6939">MLAVAGSFAPTPLRFLSNRNSNRGWFCCRASESSSVQQAHANEDDSNKNKKKVVVVGSGWAGLGV</sequence>
<reference evidence="1" key="1">
    <citation type="submission" date="2021-04" db="EMBL/GenBank/DDBJ databases">
        <title>Transcriptome analysis for identification of genes encoding DOXP/MEP, carotenoid and bixin pathway enzymes in seeds of Bixa orellana.</title>
        <authorList>
            <person name="Moreira V.S."/>
            <person name="Soares V.L.F."/>
            <person name="de Souza V.C."/>
            <person name="Goliatt P.V.Z.C."/>
            <person name="Reboucas T.N.H."/>
            <person name="Otoni W.C."/>
            <person name="Costa M.G.C."/>
        </authorList>
    </citation>
    <scope>NUCLEOTIDE SEQUENCE</scope>
    <source>
        <strain evidence="1">C15262_g2_i3_m.84692</strain>
    </source>
</reference>
<dbReference type="EMBL" id="MW885395">
    <property type="protein sequence ID" value="QTZ19521.1"/>
    <property type="molecule type" value="mRNA"/>
</dbReference>
<name>A0A9Y0ZFS2_BIXOR</name>
<dbReference type="AlphaFoldDB" id="A0A9Y0ZFS2"/>
<organism evidence="1">
    <name type="scientific">Bixa orellana</name>
    <name type="common">Lipstick tree</name>
    <dbReference type="NCBI Taxonomy" id="66672"/>
    <lineage>
        <taxon>Eukaryota</taxon>
        <taxon>Viridiplantae</taxon>
        <taxon>Streptophyta</taxon>
        <taxon>Embryophyta</taxon>
        <taxon>Tracheophyta</taxon>
        <taxon>Spermatophyta</taxon>
        <taxon>Magnoliopsida</taxon>
        <taxon>eudicotyledons</taxon>
        <taxon>Gunneridae</taxon>
        <taxon>Pentapetalae</taxon>
        <taxon>rosids</taxon>
        <taxon>malvids</taxon>
        <taxon>Malvales</taxon>
        <taxon>Bixaceae</taxon>
        <taxon>Bixa</taxon>
    </lineage>
</organism>
<proteinExistence type="evidence at transcript level"/>
<accession>A0A9Y0ZFS2</accession>